<feature type="domain" description="HMA" evidence="2">
    <location>
        <begin position="34"/>
        <end position="101"/>
    </location>
</feature>
<gene>
    <name evidence="3" type="ORF">CEE69_11540</name>
</gene>
<feature type="signal peptide" evidence="1">
    <location>
        <begin position="1"/>
        <end position="29"/>
    </location>
</feature>
<dbReference type="OrthoDB" id="279025at2"/>
<dbReference type="Pfam" id="PF00403">
    <property type="entry name" value="HMA"/>
    <property type="match status" value="1"/>
</dbReference>
<evidence type="ECO:0000313" key="4">
    <source>
        <dbReference type="Proteomes" id="UP000225740"/>
    </source>
</evidence>
<dbReference type="PROSITE" id="PS50846">
    <property type="entry name" value="HMA_2"/>
    <property type="match status" value="1"/>
</dbReference>
<dbReference type="CDD" id="cd00371">
    <property type="entry name" value="HMA"/>
    <property type="match status" value="1"/>
</dbReference>
<dbReference type="Gene3D" id="3.30.70.100">
    <property type="match status" value="1"/>
</dbReference>
<name>A0A2G1W7N7_9BACT</name>
<evidence type="ECO:0000256" key="1">
    <source>
        <dbReference type="SAM" id="SignalP"/>
    </source>
</evidence>
<accession>A0A2G1W7N7</accession>
<feature type="chain" id="PRO_5013814074" description="HMA domain-containing protein" evidence="1">
    <location>
        <begin position="30"/>
        <end position="116"/>
    </location>
</feature>
<dbReference type="AlphaFoldDB" id="A0A2G1W7N7"/>
<dbReference type="Proteomes" id="UP000225740">
    <property type="component" value="Unassembled WGS sequence"/>
</dbReference>
<keyword evidence="4" id="KW-1185">Reference proteome</keyword>
<sequence length="116" mass="12446">MLSLSRRTGLVAGVVLMVASVLTASVASSAEREKTNTVMTVGEMCGGCVKKITKRFDGVEGIAKVQCSIEKQSVTLTPKDRVRLSPKGIWEIMESIGKTPTKMVTPEGTFTSKPKK</sequence>
<evidence type="ECO:0000259" key="2">
    <source>
        <dbReference type="PROSITE" id="PS50846"/>
    </source>
</evidence>
<dbReference type="InterPro" id="IPR006121">
    <property type="entry name" value="HMA_dom"/>
</dbReference>
<reference evidence="3 4" key="1">
    <citation type="submission" date="2017-06" db="EMBL/GenBank/DDBJ databases">
        <title>Description of Rhodopirellula bahusiensis sp. nov.</title>
        <authorList>
            <person name="Kizina J."/>
            <person name="Harder J."/>
        </authorList>
    </citation>
    <scope>NUCLEOTIDE SEQUENCE [LARGE SCALE GENOMIC DNA]</scope>
    <source>
        <strain evidence="3 4">SWK21</strain>
    </source>
</reference>
<protein>
    <recommendedName>
        <fullName evidence="2">HMA domain-containing protein</fullName>
    </recommendedName>
</protein>
<comment type="caution">
    <text evidence="3">The sequence shown here is derived from an EMBL/GenBank/DDBJ whole genome shotgun (WGS) entry which is preliminary data.</text>
</comment>
<dbReference type="GO" id="GO:0046872">
    <property type="term" value="F:metal ion binding"/>
    <property type="evidence" value="ECO:0007669"/>
    <property type="project" value="InterPro"/>
</dbReference>
<dbReference type="InterPro" id="IPR036163">
    <property type="entry name" value="HMA_dom_sf"/>
</dbReference>
<keyword evidence="1" id="KW-0732">Signal</keyword>
<dbReference type="SUPFAM" id="SSF55008">
    <property type="entry name" value="HMA, heavy metal-associated domain"/>
    <property type="match status" value="1"/>
</dbReference>
<dbReference type="EMBL" id="NIZW01000008">
    <property type="protein sequence ID" value="PHQ35052.1"/>
    <property type="molecule type" value="Genomic_DNA"/>
</dbReference>
<evidence type="ECO:0000313" key="3">
    <source>
        <dbReference type="EMBL" id="PHQ35052.1"/>
    </source>
</evidence>
<proteinExistence type="predicted"/>
<organism evidence="3 4">
    <name type="scientific">Rhodopirellula bahusiensis</name>
    <dbReference type="NCBI Taxonomy" id="2014065"/>
    <lineage>
        <taxon>Bacteria</taxon>
        <taxon>Pseudomonadati</taxon>
        <taxon>Planctomycetota</taxon>
        <taxon>Planctomycetia</taxon>
        <taxon>Pirellulales</taxon>
        <taxon>Pirellulaceae</taxon>
        <taxon>Rhodopirellula</taxon>
    </lineage>
</organism>